<dbReference type="SUPFAM" id="SSF57667">
    <property type="entry name" value="beta-beta-alpha zinc fingers"/>
    <property type="match status" value="1"/>
</dbReference>
<dbReference type="Gene3D" id="3.30.160.60">
    <property type="entry name" value="Classic Zinc Finger"/>
    <property type="match status" value="2"/>
</dbReference>
<evidence type="ECO:0000256" key="5">
    <source>
        <dbReference type="ARBA" id="ARBA00022833"/>
    </source>
</evidence>
<dbReference type="InterPro" id="IPR013087">
    <property type="entry name" value="Znf_C2H2_type"/>
</dbReference>
<feature type="compositionally biased region" description="Low complexity" evidence="8">
    <location>
        <begin position="41"/>
        <end position="61"/>
    </location>
</feature>
<feature type="domain" description="C2H2-type" evidence="9">
    <location>
        <begin position="373"/>
        <end position="403"/>
    </location>
</feature>
<keyword evidence="3" id="KW-0677">Repeat</keyword>
<evidence type="ECO:0000259" key="9">
    <source>
        <dbReference type="PROSITE" id="PS50157"/>
    </source>
</evidence>
<comment type="subcellular location">
    <subcellularLocation>
        <location evidence="1">Nucleus</location>
    </subcellularLocation>
</comment>
<keyword evidence="6" id="KW-0539">Nucleus</keyword>
<feature type="compositionally biased region" description="Low complexity" evidence="8">
    <location>
        <begin position="337"/>
        <end position="348"/>
    </location>
</feature>
<keyword evidence="11" id="KW-1185">Reference proteome</keyword>
<protein>
    <recommendedName>
        <fullName evidence="9">C2H2-type domain-containing protein</fullName>
    </recommendedName>
</protein>
<evidence type="ECO:0000256" key="7">
    <source>
        <dbReference type="PROSITE-ProRule" id="PRU00042"/>
    </source>
</evidence>
<organism evidence="10 11">
    <name type="scientific">Dissophora globulifera</name>
    <dbReference type="NCBI Taxonomy" id="979702"/>
    <lineage>
        <taxon>Eukaryota</taxon>
        <taxon>Fungi</taxon>
        <taxon>Fungi incertae sedis</taxon>
        <taxon>Mucoromycota</taxon>
        <taxon>Mortierellomycotina</taxon>
        <taxon>Mortierellomycetes</taxon>
        <taxon>Mortierellales</taxon>
        <taxon>Mortierellaceae</taxon>
        <taxon>Dissophora</taxon>
    </lineage>
</organism>
<evidence type="ECO:0000256" key="6">
    <source>
        <dbReference type="ARBA" id="ARBA00023242"/>
    </source>
</evidence>
<evidence type="ECO:0000256" key="1">
    <source>
        <dbReference type="ARBA" id="ARBA00004123"/>
    </source>
</evidence>
<dbReference type="PROSITE" id="PS00028">
    <property type="entry name" value="ZINC_FINGER_C2H2_1"/>
    <property type="match status" value="1"/>
</dbReference>
<feature type="compositionally biased region" description="Basic residues" evidence="8">
    <location>
        <begin position="352"/>
        <end position="362"/>
    </location>
</feature>
<name>A0A9P6RW66_9FUNG</name>
<dbReference type="PROSITE" id="PS50157">
    <property type="entry name" value="ZINC_FINGER_C2H2_2"/>
    <property type="match status" value="2"/>
</dbReference>
<dbReference type="GO" id="GO:0000785">
    <property type="term" value="C:chromatin"/>
    <property type="evidence" value="ECO:0007669"/>
    <property type="project" value="TreeGrafter"/>
</dbReference>
<dbReference type="GO" id="GO:0008270">
    <property type="term" value="F:zinc ion binding"/>
    <property type="evidence" value="ECO:0007669"/>
    <property type="project" value="UniProtKB-KW"/>
</dbReference>
<comment type="caution">
    <text evidence="10">The sequence shown here is derived from an EMBL/GenBank/DDBJ whole genome shotgun (WGS) entry which is preliminary data.</text>
</comment>
<feature type="domain" description="C2H2-type" evidence="9">
    <location>
        <begin position="404"/>
        <end position="428"/>
    </location>
</feature>
<dbReference type="InterPro" id="IPR051059">
    <property type="entry name" value="VerF-like"/>
</dbReference>
<dbReference type="GO" id="GO:0005634">
    <property type="term" value="C:nucleus"/>
    <property type="evidence" value="ECO:0007669"/>
    <property type="project" value="UniProtKB-SubCell"/>
</dbReference>
<dbReference type="PANTHER" id="PTHR40626">
    <property type="entry name" value="MIP31509P"/>
    <property type="match status" value="1"/>
</dbReference>
<dbReference type="OrthoDB" id="6365676at2759"/>
<proteinExistence type="predicted"/>
<dbReference type="SMART" id="SM00355">
    <property type="entry name" value="ZnF_C2H2"/>
    <property type="match status" value="2"/>
</dbReference>
<dbReference type="AlphaFoldDB" id="A0A9P6RW66"/>
<sequence length="476" mass="51923">MTASAPASPALTQAQTKDLAQFDQSAALALLQQNALLHQHQSHLQSVSPTMSASSVSSPSTHHTFQTSPQQQNLYALDQHYHHMQILGNHPASPASNALFLELPSSSSASSAAHATSLVFSDCDTSMAELLPYSTSVPAAEDCQASHDYMFAAHPQQQHQQHSHHHSQPSIKNEFANDDFAAIGPSYMMSMPRSFSDGQLSEICGSTVAAKAAEMCDSPLMYANQQGLYYDDDCNQYHHAQYQQQSHHQHQHSYSTSSLSTFSSDDSSMSPRSTFSSSGSLSLSNSNHSITSSYPLSRTLSEPTMMSPLFHNHSHSGHSHLISSSSSLSDLISDSSLSASTDSTISSLNKTTPKRSRGRRVSSHPDNSGCKVFTCRFEDCGKIFKRSEHLKRHVRSIHTLEKPFPCPIHNCPKRFSRSDNLNQHIRIHRHTAGAGARSNASNVSAASVMTTGDKNSKAFAAFTPFLQTYTTDLITL</sequence>
<feature type="region of interest" description="Disordered" evidence="8">
    <location>
        <begin position="337"/>
        <end position="367"/>
    </location>
</feature>
<dbReference type="Pfam" id="PF00096">
    <property type="entry name" value="zf-C2H2"/>
    <property type="match status" value="2"/>
</dbReference>
<dbReference type="Proteomes" id="UP000738325">
    <property type="component" value="Unassembled WGS sequence"/>
</dbReference>
<dbReference type="GO" id="GO:0000978">
    <property type="term" value="F:RNA polymerase II cis-regulatory region sequence-specific DNA binding"/>
    <property type="evidence" value="ECO:0007669"/>
    <property type="project" value="InterPro"/>
</dbReference>
<evidence type="ECO:0000313" key="11">
    <source>
        <dbReference type="Proteomes" id="UP000738325"/>
    </source>
</evidence>
<evidence type="ECO:0000313" key="10">
    <source>
        <dbReference type="EMBL" id="KAG0330134.1"/>
    </source>
</evidence>
<feature type="region of interest" description="Disordered" evidence="8">
    <location>
        <begin position="241"/>
        <end position="288"/>
    </location>
</feature>
<feature type="region of interest" description="Disordered" evidence="8">
    <location>
        <begin position="41"/>
        <end position="68"/>
    </location>
</feature>
<evidence type="ECO:0000256" key="4">
    <source>
        <dbReference type="ARBA" id="ARBA00022771"/>
    </source>
</evidence>
<reference evidence="10" key="1">
    <citation type="journal article" date="2020" name="Fungal Divers.">
        <title>Resolving the Mortierellaceae phylogeny through synthesis of multi-gene phylogenetics and phylogenomics.</title>
        <authorList>
            <person name="Vandepol N."/>
            <person name="Liber J."/>
            <person name="Desiro A."/>
            <person name="Na H."/>
            <person name="Kennedy M."/>
            <person name="Barry K."/>
            <person name="Grigoriev I.V."/>
            <person name="Miller A.N."/>
            <person name="O'Donnell K."/>
            <person name="Stajich J.E."/>
            <person name="Bonito G."/>
        </authorList>
    </citation>
    <scope>NUCLEOTIDE SEQUENCE</scope>
    <source>
        <strain evidence="10">REB-010B</strain>
    </source>
</reference>
<evidence type="ECO:0000256" key="3">
    <source>
        <dbReference type="ARBA" id="ARBA00022737"/>
    </source>
</evidence>
<accession>A0A9P6RW66</accession>
<evidence type="ECO:0000256" key="2">
    <source>
        <dbReference type="ARBA" id="ARBA00022723"/>
    </source>
</evidence>
<dbReference type="PANTHER" id="PTHR40626:SF11">
    <property type="entry name" value="ZINC FINGER PROTEIN YPR022C"/>
    <property type="match status" value="1"/>
</dbReference>
<keyword evidence="5" id="KW-0862">Zinc</keyword>
<dbReference type="InterPro" id="IPR036236">
    <property type="entry name" value="Znf_C2H2_sf"/>
</dbReference>
<dbReference type="EMBL" id="JAAAIP010000006">
    <property type="protein sequence ID" value="KAG0330134.1"/>
    <property type="molecule type" value="Genomic_DNA"/>
</dbReference>
<keyword evidence="4 7" id="KW-0863">Zinc-finger</keyword>
<gene>
    <name evidence="10" type="ORF">BGZ99_007997</name>
</gene>
<keyword evidence="2" id="KW-0479">Metal-binding</keyword>
<dbReference type="GO" id="GO:0000981">
    <property type="term" value="F:DNA-binding transcription factor activity, RNA polymerase II-specific"/>
    <property type="evidence" value="ECO:0007669"/>
    <property type="project" value="InterPro"/>
</dbReference>
<evidence type="ECO:0000256" key="8">
    <source>
        <dbReference type="SAM" id="MobiDB-lite"/>
    </source>
</evidence>
<dbReference type="FunFam" id="3.30.160.60:FF:000072">
    <property type="entry name" value="zinc finger protein 143 isoform X1"/>
    <property type="match status" value="1"/>
</dbReference>